<name>A0A418SX80_9RHOB</name>
<reference evidence="2" key="1">
    <citation type="submission" date="2018-09" db="EMBL/GenBank/DDBJ databases">
        <title>Acidovorax cavernicola nov. sp. isolated from Gruta de las Maravillas (Aracena, Spain).</title>
        <authorList>
            <person name="Jurado V."/>
            <person name="Gutierrez-Patricio S."/>
            <person name="Gonzalez-Pimentel J.L."/>
            <person name="Miller A.Z."/>
            <person name="Laiz L."/>
            <person name="Saiz-Jimenez C."/>
        </authorList>
    </citation>
    <scope>NUCLEOTIDE SEQUENCE [LARGE SCALE GENOMIC DNA]</scope>
    <source>
        <strain evidence="2">1011MAR3C25</strain>
    </source>
</reference>
<dbReference type="Proteomes" id="UP000284202">
    <property type="component" value="Unassembled WGS sequence"/>
</dbReference>
<dbReference type="EMBL" id="QZCG01000006">
    <property type="protein sequence ID" value="RJE85488.1"/>
    <property type="molecule type" value="Genomic_DNA"/>
</dbReference>
<evidence type="ECO:0000313" key="2">
    <source>
        <dbReference type="Proteomes" id="UP000284202"/>
    </source>
</evidence>
<protein>
    <submittedName>
        <fullName evidence="1">Uncharacterized protein</fullName>
    </submittedName>
</protein>
<proteinExistence type="predicted"/>
<evidence type="ECO:0000313" key="1">
    <source>
        <dbReference type="EMBL" id="RJE85488.1"/>
    </source>
</evidence>
<dbReference type="RefSeq" id="WP_119748711.1">
    <property type="nucleotide sequence ID" value="NZ_QZCG01000006.1"/>
</dbReference>
<keyword evidence="2" id="KW-1185">Reference proteome</keyword>
<sequence length="132" mass="14993">MAIAKIGMEERFPYINPLKCSPSELLLLLENRCEEANKIFSQEGFYFWSDGPAENEEIGYPPGVSLCFTFPKQYELEPAPDPIMAFNIGCEGSEVEELALQNFTEKEGFCYFWNVEKLKSNIISEDIDITGS</sequence>
<dbReference type="AlphaFoldDB" id="A0A418SX80"/>
<gene>
    <name evidence="1" type="ORF">D3P04_10850</name>
</gene>
<accession>A0A418SX80</accession>
<comment type="caution">
    <text evidence="1">The sequence shown here is derived from an EMBL/GenBank/DDBJ whole genome shotgun (WGS) entry which is preliminary data.</text>
</comment>
<organism evidence="1 2">
    <name type="scientific">Paracoccus onubensis</name>
    <dbReference type="NCBI Taxonomy" id="1675788"/>
    <lineage>
        <taxon>Bacteria</taxon>
        <taxon>Pseudomonadati</taxon>
        <taxon>Pseudomonadota</taxon>
        <taxon>Alphaproteobacteria</taxon>
        <taxon>Rhodobacterales</taxon>
        <taxon>Paracoccaceae</taxon>
        <taxon>Paracoccus</taxon>
    </lineage>
</organism>